<evidence type="ECO:0000259" key="2">
    <source>
        <dbReference type="Pfam" id="PF01408"/>
    </source>
</evidence>
<dbReference type="GO" id="GO:0000166">
    <property type="term" value="F:nucleotide binding"/>
    <property type="evidence" value="ECO:0007669"/>
    <property type="project" value="InterPro"/>
</dbReference>
<sequence length="416" mass="46221">MGQPQVFQFPLIPFKKTNTMENQKQSKDTDRRTFLKNLGIISAAGFFGTGILNTACGASTSGNTNGNNKIPGIALVGLGGYATGQLAPALQETKHCKLTGIVTGTPAKEEQWMKKYNIPRKNVYNYNNFDSIADNDDIDIIYIVLPNSMHAEYSIRAAKAGKHVICEKPMTTTVEDARAIIKACKENNVKLSVGYRLHFEPHHLRAMELGQTEEMGKVLNTDAAFSFVLNNKSWRLDKQMAGGGPLMDIGIYTIQGACYTKGQWPVEVEARYGEVTKPELFNSVEQSISFTLKYPDGTTSKHNTSYADNANYLKTTAENGWWELKPAYNYSHISGTTTEGEMNFSNVNQQARQMDAFALSIIRDTPILATGDMGLRDMMILEAIYQSADTEKPVSLDLSGLYIPRYNIHHEVNKLI</sequence>
<dbReference type="Gene3D" id="3.30.360.10">
    <property type="entry name" value="Dihydrodipicolinate Reductase, domain 2"/>
    <property type="match status" value="1"/>
</dbReference>
<dbReference type="GO" id="GO:0016491">
    <property type="term" value="F:oxidoreductase activity"/>
    <property type="evidence" value="ECO:0007669"/>
    <property type="project" value="UniProtKB-KW"/>
</dbReference>
<dbReference type="InterPro" id="IPR055170">
    <property type="entry name" value="GFO_IDH_MocA-like_dom"/>
</dbReference>
<dbReference type="Gene3D" id="3.40.50.720">
    <property type="entry name" value="NAD(P)-binding Rossmann-like Domain"/>
    <property type="match status" value="1"/>
</dbReference>
<dbReference type="PRINTS" id="PR01775">
    <property type="entry name" value="GLFROXRDTASE"/>
</dbReference>
<dbReference type="STRING" id="1168289.GCA_000259075_00053"/>
<keyword evidence="5" id="KW-1185">Reference proteome</keyword>
<dbReference type="PANTHER" id="PTHR43818:SF11">
    <property type="entry name" value="BCDNA.GH03377"/>
    <property type="match status" value="1"/>
</dbReference>
<protein>
    <submittedName>
        <fullName evidence="4">Putative dehydrogenase</fullName>
    </submittedName>
</protein>
<evidence type="ECO:0000259" key="3">
    <source>
        <dbReference type="Pfam" id="PF22725"/>
    </source>
</evidence>
<dbReference type="InterPro" id="IPR000683">
    <property type="entry name" value="Gfo/Idh/MocA-like_OxRdtase_N"/>
</dbReference>
<dbReference type="PANTHER" id="PTHR43818">
    <property type="entry name" value="BCDNA.GH03377"/>
    <property type="match status" value="1"/>
</dbReference>
<name>A0A2T0XMT0_9BACT</name>
<gene>
    <name evidence="4" type="ORF">DFO77_104132</name>
</gene>
<evidence type="ECO:0000256" key="1">
    <source>
        <dbReference type="ARBA" id="ARBA00023002"/>
    </source>
</evidence>
<evidence type="ECO:0000313" key="4">
    <source>
        <dbReference type="EMBL" id="RCW38374.1"/>
    </source>
</evidence>
<feature type="domain" description="GFO/IDH/MocA-like oxidoreductase" evidence="3">
    <location>
        <begin position="204"/>
        <end position="312"/>
    </location>
</feature>
<dbReference type="AlphaFoldDB" id="A0A2T0XMT0"/>
<accession>A0A2T0XMT0</accession>
<dbReference type="EMBL" id="QPIZ01000004">
    <property type="protein sequence ID" value="RCW38374.1"/>
    <property type="molecule type" value="Genomic_DNA"/>
</dbReference>
<dbReference type="Pfam" id="PF01408">
    <property type="entry name" value="GFO_IDH_MocA"/>
    <property type="match status" value="1"/>
</dbReference>
<organism evidence="4 5">
    <name type="scientific">Marinilabilia salmonicolor</name>
    <dbReference type="NCBI Taxonomy" id="989"/>
    <lineage>
        <taxon>Bacteria</taxon>
        <taxon>Pseudomonadati</taxon>
        <taxon>Bacteroidota</taxon>
        <taxon>Bacteroidia</taxon>
        <taxon>Marinilabiliales</taxon>
        <taxon>Marinilabiliaceae</taxon>
        <taxon>Marinilabilia</taxon>
    </lineage>
</organism>
<dbReference type="InterPro" id="IPR050463">
    <property type="entry name" value="Gfo/Idh/MocA_oxidrdct_glycsds"/>
</dbReference>
<dbReference type="InterPro" id="IPR036291">
    <property type="entry name" value="NAD(P)-bd_dom_sf"/>
</dbReference>
<reference evidence="4 5" key="1">
    <citation type="submission" date="2018-07" db="EMBL/GenBank/DDBJ databases">
        <title>Freshwater and sediment microbial communities from various areas in North America, analyzing microbe dynamics in response to fracking.</title>
        <authorList>
            <person name="Lamendella R."/>
        </authorList>
    </citation>
    <scope>NUCLEOTIDE SEQUENCE [LARGE SCALE GENOMIC DNA]</scope>
    <source>
        <strain evidence="4 5">160A</strain>
    </source>
</reference>
<dbReference type="SUPFAM" id="SSF55347">
    <property type="entry name" value="Glyceraldehyde-3-phosphate dehydrogenase-like, C-terminal domain"/>
    <property type="match status" value="1"/>
</dbReference>
<proteinExistence type="predicted"/>
<dbReference type="SUPFAM" id="SSF51735">
    <property type="entry name" value="NAD(P)-binding Rossmann-fold domains"/>
    <property type="match status" value="1"/>
</dbReference>
<comment type="caution">
    <text evidence="4">The sequence shown here is derived from an EMBL/GenBank/DDBJ whole genome shotgun (WGS) entry which is preliminary data.</text>
</comment>
<dbReference type="Proteomes" id="UP000252733">
    <property type="component" value="Unassembled WGS sequence"/>
</dbReference>
<keyword evidence="1" id="KW-0560">Oxidoreductase</keyword>
<feature type="domain" description="Gfo/Idh/MocA-like oxidoreductase N-terminal" evidence="2">
    <location>
        <begin position="73"/>
        <end position="195"/>
    </location>
</feature>
<evidence type="ECO:0000313" key="5">
    <source>
        <dbReference type="Proteomes" id="UP000252733"/>
    </source>
</evidence>
<dbReference type="Pfam" id="PF22725">
    <property type="entry name" value="GFO_IDH_MocA_C3"/>
    <property type="match status" value="1"/>
</dbReference>
<dbReference type="InterPro" id="IPR008354">
    <property type="entry name" value="Glc-Fru_OxRdtase_bac"/>
</dbReference>